<keyword evidence="3" id="KW-1185">Reference proteome</keyword>
<protein>
    <submittedName>
        <fullName evidence="1">Uncharacterized protein</fullName>
    </submittedName>
</protein>
<gene>
    <name evidence="1" type="ORF">MERR_LOCUS3034</name>
    <name evidence="2" type="ORF">MERR_LOCUS37589</name>
</gene>
<dbReference type="EMBL" id="CACVBM020001446">
    <property type="protein sequence ID" value="CAA7050354.1"/>
    <property type="molecule type" value="Genomic_DNA"/>
</dbReference>
<dbReference type="EMBL" id="CACVBM020000199">
    <property type="protein sequence ID" value="CAA7015799.1"/>
    <property type="molecule type" value="Genomic_DNA"/>
</dbReference>
<name>A0A6D2HHM0_9BRAS</name>
<dbReference type="AlphaFoldDB" id="A0A6D2HHM0"/>
<sequence>MTTTRQEVVCFDGSGDFWMWTTRMMAHFGVAGLKDVIHSDDFEIEVPLSPAVPAQMIPGADGNDAQVVPAQPATTQRILDPVKLEKDERAKDMIVVNIGDFVLRKIKHCTTAASMWALLDRLYMSRSLPNRIFVQSQFYTFKCNSAKTIDINVDEFLKIVAKMNSLNVNVSNEIKAIFFLNSLPAA</sequence>
<dbReference type="OrthoDB" id="1112752at2759"/>
<dbReference type="Pfam" id="PF14223">
    <property type="entry name" value="Retrotran_gag_2"/>
    <property type="match status" value="1"/>
</dbReference>
<evidence type="ECO:0000313" key="1">
    <source>
        <dbReference type="EMBL" id="CAA7015799.1"/>
    </source>
</evidence>
<evidence type="ECO:0000313" key="3">
    <source>
        <dbReference type="Proteomes" id="UP000467841"/>
    </source>
</evidence>
<proteinExistence type="predicted"/>
<accession>A0A6D2HHM0</accession>
<reference evidence="1 3" key="1">
    <citation type="submission" date="2020-01" db="EMBL/GenBank/DDBJ databases">
        <authorList>
            <person name="Mishra B."/>
        </authorList>
    </citation>
    <scope>NUCLEOTIDE SEQUENCE [LARGE SCALE GENOMIC DNA]</scope>
</reference>
<dbReference type="Proteomes" id="UP000467841">
    <property type="component" value="Unassembled WGS sequence"/>
</dbReference>
<evidence type="ECO:0000313" key="2">
    <source>
        <dbReference type="EMBL" id="CAA7050354.1"/>
    </source>
</evidence>
<organism evidence="1 3">
    <name type="scientific">Microthlaspi erraticum</name>
    <dbReference type="NCBI Taxonomy" id="1685480"/>
    <lineage>
        <taxon>Eukaryota</taxon>
        <taxon>Viridiplantae</taxon>
        <taxon>Streptophyta</taxon>
        <taxon>Embryophyta</taxon>
        <taxon>Tracheophyta</taxon>
        <taxon>Spermatophyta</taxon>
        <taxon>Magnoliopsida</taxon>
        <taxon>eudicotyledons</taxon>
        <taxon>Gunneridae</taxon>
        <taxon>Pentapetalae</taxon>
        <taxon>rosids</taxon>
        <taxon>malvids</taxon>
        <taxon>Brassicales</taxon>
        <taxon>Brassicaceae</taxon>
        <taxon>Coluteocarpeae</taxon>
        <taxon>Microthlaspi</taxon>
    </lineage>
</organism>